<keyword evidence="5" id="KW-0630">Potassium</keyword>
<evidence type="ECO:0000256" key="7">
    <source>
        <dbReference type="ARBA" id="ARBA00022989"/>
    </source>
</evidence>
<evidence type="ECO:0000256" key="2">
    <source>
        <dbReference type="ARBA" id="ARBA00005551"/>
    </source>
</evidence>
<comment type="subcellular location">
    <subcellularLocation>
        <location evidence="1">Membrane</location>
        <topology evidence="1">Multi-pass membrane protein</topology>
    </subcellularLocation>
</comment>
<feature type="transmembrane region" description="Helical" evidence="10">
    <location>
        <begin position="358"/>
        <end position="377"/>
    </location>
</feature>
<dbReference type="Gene3D" id="3.30.70.1450">
    <property type="entry name" value="Regulator of K+ conductance, C-terminal domain"/>
    <property type="match status" value="1"/>
</dbReference>
<name>A0ABY6NQA3_9FLAO</name>
<dbReference type="PANTHER" id="PTHR42751:SF3">
    <property type="entry name" value="SODIUM_GLUTAMATE SYMPORTER"/>
    <property type="match status" value="1"/>
</dbReference>
<feature type="transmembrane region" description="Helical" evidence="10">
    <location>
        <begin position="323"/>
        <end position="346"/>
    </location>
</feature>
<feature type="transmembrane region" description="Helical" evidence="10">
    <location>
        <begin position="30"/>
        <end position="49"/>
    </location>
</feature>
<dbReference type="InterPro" id="IPR003148">
    <property type="entry name" value="RCK_N"/>
</dbReference>
<keyword evidence="5" id="KW-0633">Potassium transport</keyword>
<evidence type="ECO:0000259" key="12">
    <source>
        <dbReference type="PROSITE" id="PS51202"/>
    </source>
</evidence>
<proteinExistence type="inferred from homology"/>
<evidence type="ECO:0000256" key="3">
    <source>
        <dbReference type="ARBA" id="ARBA00022448"/>
    </source>
</evidence>
<dbReference type="InterPro" id="IPR004771">
    <property type="entry name" value="K/H_exchanger"/>
</dbReference>
<keyword evidence="8" id="KW-0406">Ion transport</keyword>
<feature type="domain" description="RCK N-terminal" evidence="11">
    <location>
        <begin position="412"/>
        <end position="529"/>
    </location>
</feature>
<keyword evidence="9 10" id="KW-0472">Membrane</keyword>
<keyword evidence="7 10" id="KW-1133">Transmembrane helix</keyword>
<sequence length="659" mass="72619">MHFPLLQDIVVLLGFSVVVVLLLQRLKLPSVLGFLVTGIIIGPFGFGLIENPEQIEILSEIGVILLMFVIGMELSIKQLASMKRTVFFGGFLQVGLSIVVTALIFFGLKFSWNEAVFMGFLFSLSSTAIVLKILYDRNEITAPHGRMALGILIFQDLIVVPMMLITPIMAGNSGNLYNEVLLLILKSALVLALTYIGAKYLVPRALYLIAQTKSKELFLLATITLCFTVAFITASAGLSLAFGAFLAGLIISESDFSHQATSTILPFRELFISFFFISIGMLLDLDFFMKNAAVILLMVVVVFLLKGGVVSLTAAILKYPVRTVVLTGMALFQVGEFAFILSRIGIESGLLSAEMNQYFLSVSVFTMLLTPFVFLFSGKTTNFILKTFAPASGAYKTGRDLSLSKQDAPGPEDHLLIIGYGINGANLAKAAKYADIPYMILELNPQIVKHQKARGEPIIYGDAVQEHMLEAVHVNKARIVVIAISDPRATKAIVSNIRHISPSVHIVVRTRYVKEIETLLALGADEVIPEEFETSIEIFSRVLTNFLVPLDELENLIDSVRADNYQVFQSHKRLQTFKSSTIPDFKISCVRVMAESGAVVGKTIEEVDVRKNYGVNILAVSRKGQMIKTVFPNVKLLREDLVFVSGDQEHIDSFYKAVT</sequence>
<evidence type="ECO:0000313" key="14">
    <source>
        <dbReference type="Proteomes" id="UP001163981"/>
    </source>
</evidence>
<evidence type="ECO:0000259" key="11">
    <source>
        <dbReference type="PROSITE" id="PS51201"/>
    </source>
</evidence>
<feature type="transmembrane region" description="Helical" evidence="10">
    <location>
        <begin position="116"/>
        <end position="135"/>
    </location>
</feature>
<feature type="transmembrane region" description="Helical" evidence="10">
    <location>
        <begin position="6"/>
        <end position="23"/>
    </location>
</feature>
<dbReference type="Gene3D" id="3.40.50.720">
    <property type="entry name" value="NAD(P)-binding Rossmann-like Domain"/>
    <property type="match status" value="1"/>
</dbReference>
<feature type="transmembrane region" description="Helical" evidence="10">
    <location>
        <begin position="55"/>
        <end position="74"/>
    </location>
</feature>
<dbReference type="NCBIfam" id="TIGR00932">
    <property type="entry name" value="2a37"/>
    <property type="match status" value="1"/>
</dbReference>
<dbReference type="PANTHER" id="PTHR42751">
    <property type="entry name" value="SODIUM/HYDROGEN EXCHANGER FAMILY/TRKA DOMAIN PROTEIN"/>
    <property type="match status" value="1"/>
</dbReference>
<evidence type="ECO:0000313" key="13">
    <source>
        <dbReference type="EMBL" id="UZH55069.1"/>
    </source>
</evidence>
<dbReference type="InterPro" id="IPR038770">
    <property type="entry name" value="Na+/solute_symporter_sf"/>
</dbReference>
<dbReference type="Pfam" id="PF00999">
    <property type="entry name" value="Na_H_Exchanger"/>
    <property type="match status" value="1"/>
</dbReference>
<dbReference type="PROSITE" id="PS51202">
    <property type="entry name" value="RCK_C"/>
    <property type="match status" value="1"/>
</dbReference>
<dbReference type="InterPro" id="IPR006153">
    <property type="entry name" value="Cation/H_exchanger_TM"/>
</dbReference>
<keyword evidence="6 10" id="KW-0812">Transmembrane</keyword>
<dbReference type="RefSeq" id="WP_265163409.1">
    <property type="nucleotide sequence ID" value="NZ_CP069620.1"/>
</dbReference>
<keyword evidence="3" id="KW-0813">Transport</keyword>
<dbReference type="Gene3D" id="1.20.1530.20">
    <property type="match status" value="1"/>
</dbReference>
<dbReference type="SUPFAM" id="SSF116726">
    <property type="entry name" value="TrkA C-terminal domain-like"/>
    <property type="match status" value="1"/>
</dbReference>
<evidence type="ECO:0000256" key="9">
    <source>
        <dbReference type="ARBA" id="ARBA00023136"/>
    </source>
</evidence>
<dbReference type="EMBL" id="CP069620">
    <property type="protein sequence ID" value="UZH55069.1"/>
    <property type="molecule type" value="Genomic_DNA"/>
</dbReference>
<evidence type="ECO:0000256" key="5">
    <source>
        <dbReference type="ARBA" id="ARBA00022538"/>
    </source>
</evidence>
<evidence type="ECO:0000256" key="6">
    <source>
        <dbReference type="ARBA" id="ARBA00022692"/>
    </source>
</evidence>
<comment type="similarity">
    <text evidence="2">Belongs to the monovalent cation:proton antiporter 2 (CPA2) transporter (TC 2.A.37) family.</text>
</comment>
<dbReference type="InterPro" id="IPR036721">
    <property type="entry name" value="RCK_C_sf"/>
</dbReference>
<accession>A0ABY6NQA3</accession>
<feature type="transmembrane region" description="Helical" evidence="10">
    <location>
        <begin position="176"/>
        <end position="196"/>
    </location>
</feature>
<feature type="transmembrane region" description="Helical" evidence="10">
    <location>
        <begin position="86"/>
        <end position="110"/>
    </location>
</feature>
<feature type="transmembrane region" description="Helical" evidence="10">
    <location>
        <begin position="295"/>
        <end position="317"/>
    </location>
</feature>
<dbReference type="Pfam" id="PF02080">
    <property type="entry name" value="TrkA_C"/>
    <property type="match status" value="1"/>
</dbReference>
<keyword evidence="14" id="KW-1185">Reference proteome</keyword>
<feature type="domain" description="RCK C-terminal" evidence="12">
    <location>
        <begin position="574"/>
        <end position="659"/>
    </location>
</feature>
<evidence type="ECO:0000256" key="8">
    <source>
        <dbReference type="ARBA" id="ARBA00023065"/>
    </source>
</evidence>
<gene>
    <name evidence="13" type="ORF">JRG66_14065</name>
</gene>
<dbReference type="InterPro" id="IPR036291">
    <property type="entry name" value="NAD(P)-bd_dom_sf"/>
</dbReference>
<feature type="transmembrane region" description="Helical" evidence="10">
    <location>
        <begin position="217"/>
        <end position="250"/>
    </location>
</feature>
<dbReference type="PROSITE" id="PS51201">
    <property type="entry name" value="RCK_N"/>
    <property type="match status" value="1"/>
</dbReference>
<keyword evidence="4" id="KW-0050">Antiport</keyword>
<dbReference type="Proteomes" id="UP001163981">
    <property type="component" value="Chromosome"/>
</dbReference>
<evidence type="ECO:0000256" key="4">
    <source>
        <dbReference type="ARBA" id="ARBA00022449"/>
    </source>
</evidence>
<organism evidence="13 14">
    <name type="scientific">Salinimicrobium tongyeongense</name>
    <dbReference type="NCBI Taxonomy" id="2809707"/>
    <lineage>
        <taxon>Bacteria</taxon>
        <taxon>Pseudomonadati</taxon>
        <taxon>Bacteroidota</taxon>
        <taxon>Flavobacteriia</taxon>
        <taxon>Flavobacteriales</taxon>
        <taxon>Flavobacteriaceae</taxon>
        <taxon>Salinimicrobium</taxon>
    </lineage>
</organism>
<dbReference type="SUPFAM" id="SSF51735">
    <property type="entry name" value="NAD(P)-binding Rossmann-fold domains"/>
    <property type="match status" value="1"/>
</dbReference>
<dbReference type="Pfam" id="PF02254">
    <property type="entry name" value="TrkA_N"/>
    <property type="match status" value="1"/>
</dbReference>
<dbReference type="InterPro" id="IPR006037">
    <property type="entry name" value="RCK_C"/>
</dbReference>
<evidence type="ECO:0000256" key="1">
    <source>
        <dbReference type="ARBA" id="ARBA00004141"/>
    </source>
</evidence>
<evidence type="ECO:0000256" key="10">
    <source>
        <dbReference type="SAM" id="Phobius"/>
    </source>
</evidence>
<feature type="transmembrane region" description="Helical" evidence="10">
    <location>
        <begin position="270"/>
        <end position="288"/>
    </location>
</feature>
<reference evidence="13" key="1">
    <citation type="submission" date="2021-02" db="EMBL/GenBank/DDBJ databases">
        <title>Salinimicrobium sp. nov. isolated from seawater in Tongyeong, Republic of Korea.</title>
        <authorList>
            <person name="Lee S.-J."/>
        </authorList>
    </citation>
    <scope>NUCLEOTIDE SEQUENCE</scope>
    <source>
        <strain evidence="13">HN-2-9-2</strain>
    </source>
</reference>
<feature type="transmembrane region" description="Helical" evidence="10">
    <location>
        <begin position="147"/>
        <end position="170"/>
    </location>
</feature>
<protein>
    <submittedName>
        <fullName evidence="13">Cation:proton antiporter</fullName>
    </submittedName>
</protein>